<feature type="chain" id="PRO_5024956848" description="Secreted protein" evidence="1">
    <location>
        <begin position="23"/>
        <end position="170"/>
    </location>
</feature>
<gene>
    <name evidence="2" type="ORF">BDV39DRAFT_183958</name>
</gene>
<evidence type="ECO:0000256" key="1">
    <source>
        <dbReference type="SAM" id="SignalP"/>
    </source>
</evidence>
<dbReference type="EMBL" id="ML741846">
    <property type="protein sequence ID" value="KAE8322429.1"/>
    <property type="molecule type" value="Genomic_DNA"/>
</dbReference>
<organism evidence="2 3">
    <name type="scientific">Aspergillus sergii</name>
    <dbReference type="NCBI Taxonomy" id="1034303"/>
    <lineage>
        <taxon>Eukaryota</taxon>
        <taxon>Fungi</taxon>
        <taxon>Dikarya</taxon>
        <taxon>Ascomycota</taxon>
        <taxon>Pezizomycotina</taxon>
        <taxon>Eurotiomycetes</taxon>
        <taxon>Eurotiomycetidae</taxon>
        <taxon>Eurotiales</taxon>
        <taxon>Aspergillaceae</taxon>
        <taxon>Aspergillus</taxon>
        <taxon>Aspergillus subgen. Circumdati</taxon>
    </lineage>
</organism>
<evidence type="ECO:0000313" key="2">
    <source>
        <dbReference type="EMBL" id="KAE8322429.1"/>
    </source>
</evidence>
<dbReference type="Proteomes" id="UP000325945">
    <property type="component" value="Unassembled WGS sequence"/>
</dbReference>
<name>A0A5N6WRD4_9EURO</name>
<feature type="signal peptide" evidence="1">
    <location>
        <begin position="1"/>
        <end position="22"/>
    </location>
</feature>
<dbReference type="AlphaFoldDB" id="A0A5N6WRD4"/>
<proteinExistence type="predicted"/>
<protein>
    <recommendedName>
        <fullName evidence="4">Secreted protein</fullName>
    </recommendedName>
</protein>
<reference evidence="3" key="1">
    <citation type="submission" date="2019-04" db="EMBL/GenBank/DDBJ databases">
        <title>Friends and foes A comparative genomics studyof 23 Aspergillus species from section Flavi.</title>
        <authorList>
            <consortium name="DOE Joint Genome Institute"/>
            <person name="Kjaerbolling I."/>
            <person name="Vesth T."/>
            <person name="Frisvad J.C."/>
            <person name="Nybo J.L."/>
            <person name="Theobald S."/>
            <person name="Kildgaard S."/>
            <person name="Isbrandt T."/>
            <person name="Kuo A."/>
            <person name="Sato A."/>
            <person name="Lyhne E.K."/>
            <person name="Kogle M.E."/>
            <person name="Wiebenga A."/>
            <person name="Kun R.S."/>
            <person name="Lubbers R.J."/>
            <person name="Makela M.R."/>
            <person name="Barry K."/>
            <person name="Chovatia M."/>
            <person name="Clum A."/>
            <person name="Daum C."/>
            <person name="Haridas S."/>
            <person name="He G."/>
            <person name="LaButti K."/>
            <person name="Lipzen A."/>
            <person name="Mondo S."/>
            <person name="Riley R."/>
            <person name="Salamov A."/>
            <person name="Simmons B.A."/>
            <person name="Magnuson J.K."/>
            <person name="Henrissat B."/>
            <person name="Mortensen U.H."/>
            <person name="Larsen T.O."/>
            <person name="Devries R.P."/>
            <person name="Grigoriev I.V."/>
            <person name="Machida M."/>
            <person name="Baker S.E."/>
            <person name="Andersen M.R."/>
        </authorList>
    </citation>
    <scope>NUCLEOTIDE SEQUENCE [LARGE SCALE GENOMIC DNA]</scope>
    <source>
        <strain evidence="3">CBS 130017</strain>
    </source>
</reference>
<sequence>MKLFSTLLSFLLIFLSADLALSSPGDKCDNVDGCDRGEKCTSPIGSLSNCYTLIPRNGKCGGQWQVCHAADTCQDNVCVDGHYDDSALLLDPFKLTDRLAQIELGLASEIQDSLQVATEIIIALFQESTQNGRNATELVEPTLEIVRSTVDRIRSALNNALSGMKGLLGE</sequence>
<accession>A0A5N6WRD4</accession>
<evidence type="ECO:0000313" key="3">
    <source>
        <dbReference type="Proteomes" id="UP000325945"/>
    </source>
</evidence>
<keyword evidence="3" id="KW-1185">Reference proteome</keyword>
<evidence type="ECO:0008006" key="4">
    <source>
        <dbReference type="Google" id="ProtNLM"/>
    </source>
</evidence>
<keyword evidence="1" id="KW-0732">Signal</keyword>